<evidence type="ECO:0000256" key="3">
    <source>
        <dbReference type="ARBA" id="ARBA00022603"/>
    </source>
</evidence>
<keyword evidence="8" id="KW-1185">Reference proteome</keyword>
<evidence type="ECO:0000313" key="7">
    <source>
        <dbReference type="EMBL" id="NVN53087.1"/>
    </source>
</evidence>
<evidence type="ECO:0000256" key="1">
    <source>
        <dbReference type="ARBA" id="ARBA00003907"/>
    </source>
</evidence>
<reference evidence="7 8" key="1">
    <citation type="submission" date="2020-05" db="EMBL/GenBank/DDBJ databases">
        <title>Draft genome sequence of Mycobacterium hippocampi DL, isolated from European seabass, Dicentrarchus labrax, reared in fish farms.</title>
        <authorList>
            <person name="Stathopoulou P."/>
            <person name="Asimakis E."/>
            <person name="Tzokas K."/>
            <person name="Batargias C."/>
            <person name="Tsiamis G."/>
        </authorList>
    </citation>
    <scope>NUCLEOTIDE SEQUENCE [LARGE SCALE GENOMIC DNA]</scope>
    <source>
        <strain evidence="7 8">DL</strain>
    </source>
</reference>
<dbReference type="EMBL" id="JABFYL010000048">
    <property type="protein sequence ID" value="NVN53087.1"/>
    <property type="molecule type" value="Genomic_DNA"/>
</dbReference>
<dbReference type="InterPro" id="IPR011610">
    <property type="entry name" value="SAM_mthyl_Trfase_ML2640-like"/>
</dbReference>
<dbReference type="PANTHER" id="PTHR43619:SF2">
    <property type="entry name" value="S-ADENOSYL-L-METHIONINE-DEPENDENT METHYLTRANSFERASES SUPERFAMILY PROTEIN"/>
    <property type="match status" value="1"/>
</dbReference>
<organism evidence="7 8">
    <name type="scientific">Mycolicibacterium hippocampi</name>
    <dbReference type="NCBI Taxonomy" id="659824"/>
    <lineage>
        <taxon>Bacteria</taxon>
        <taxon>Bacillati</taxon>
        <taxon>Actinomycetota</taxon>
        <taxon>Actinomycetes</taxon>
        <taxon>Mycobacteriales</taxon>
        <taxon>Mycobacteriaceae</taxon>
        <taxon>Mycolicibacterium</taxon>
    </lineage>
</organism>
<evidence type="ECO:0000256" key="2">
    <source>
        <dbReference type="ARBA" id="ARBA00008138"/>
    </source>
</evidence>
<dbReference type="InterPro" id="IPR029063">
    <property type="entry name" value="SAM-dependent_MTases_sf"/>
</dbReference>
<accession>A0A850PVU8</accession>
<dbReference type="EC" id="2.1.1.-" evidence="6"/>
<evidence type="ECO:0000313" key="8">
    <source>
        <dbReference type="Proteomes" id="UP000570517"/>
    </source>
</evidence>
<dbReference type="PANTHER" id="PTHR43619">
    <property type="entry name" value="S-ADENOSYL-L-METHIONINE-DEPENDENT METHYLTRANSFERASE YKTD-RELATED"/>
    <property type="match status" value="1"/>
</dbReference>
<keyword evidence="4" id="KW-0808">Transferase</keyword>
<dbReference type="Proteomes" id="UP000570517">
    <property type="component" value="Unassembled WGS sequence"/>
</dbReference>
<dbReference type="AlphaFoldDB" id="A0A850PVU8"/>
<dbReference type="Gene3D" id="3.40.50.150">
    <property type="entry name" value="Vaccinia Virus protein VP39"/>
    <property type="match status" value="1"/>
</dbReference>
<dbReference type="NCBIfam" id="TIGR00027">
    <property type="entry name" value="mthyl_TIGR00027"/>
    <property type="match status" value="1"/>
</dbReference>
<dbReference type="GO" id="GO:0008168">
    <property type="term" value="F:methyltransferase activity"/>
    <property type="evidence" value="ECO:0007669"/>
    <property type="project" value="UniProtKB-UniRule"/>
</dbReference>
<keyword evidence="5 6" id="KW-0949">S-adenosyl-L-methionine</keyword>
<evidence type="ECO:0000256" key="5">
    <source>
        <dbReference type="ARBA" id="ARBA00022691"/>
    </source>
</evidence>
<dbReference type="Pfam" id="PF04072">
    <property type="entry name" value="LCM"/>
    <property type="match status" value="1"/>
</dbReference>
<dbReference type="GO" id="GO:0032259">
    <property type="term" value="P:methylation"/>
    <property type="evidence" value="ECO:0007669"/>
    <property type="project" value="UniProtKB-KW"/>
</dbReference>
<comment type="similarity">
    <text evidence="2 6">Belongs to the UPF0677 family.</text>
</comment>
<name>A0A850PVU8_9MYCO</name>
<dbReference type="SUPFAM" id="SSF53335">
    <property type="entry name" value="S-adenosyl-L-methionine-dependent methyltransferases"/>
    <property type="match status" value="1"/>
</dbReference>
<protein>
    <recommendedName>
        <fullName evidence="6">S-adenosyl-L-methionine-dependent methyltransferase</fullName>
        <ecNumber evidence="6">2.1.1.-</ecNumber>
    </recommendedName>
</protein>
<sequence>MRAKESASGQPLFTDRYVQALLDGLGTATLDGLPGPALSAQLSTRTKWYDEFFVAAGASGISQVVILAAGLESRPWRLPWLTDTVVYEIDRPDVLAYKNATLRAAGAVTAVKYVPVPVDPGADWSVPLRTAGFDHDEPTAWSAEGVLASLSDDARDRLFDQITLYSARGSRISMDASGAAVEVINCLLCTRGWEISSFSAHSLMHRYHRGSPTDDDALASFGGCIEGRLL</sequence>
<gene>
    <name evidence="7" type="ORF">HLY00_5056</name>
</gene>
<proteinExistence type="inferred from homology"/>
<evidence type="ECO:0000256" key="6">
    <source>
        <dbReference type="RuleBase" id="RU362030"/>
    </source>
</evidence>
<comment type="caution">
    <text evidence="7">The sequence shown here is derived from an EMBL/GenBank/DDBJ whole genome shotgun (WGS) entry which is preliminary data.</text>
</comment>
<comment type="function">
    <text evidence="1 6">Exhibits S-adenosyl-L-methionine-dependent methyltransferase activity.</text>
</comment>
<dbReference type="InterPro" id="IPR007213">
    <property type="entry name" value="Ppm1/Ppm2/Tcmp"/>
</dbReference>
<evidence type="ECO:0000256" key="4">
    <source>
        <dbReference type="ARBA" id="ARBA00022679"/>
    </source>
</evidence>
<keyword evidence="3 6" id="KW-0489">Methyltransferase</keyword>